<name>A0A9P5WYU1_9AGAR</name>
<organism evidence="1 2">
    <name type="scientific">Macrolepiota fuliginosa MF-IS2</name>
    <dbReference type="NCBI Taxonomy" id="1400762"/>
    <lineage>
        <taxon>Eukaryota</taxon>
        <taxon>Fungi</taxon>
        <taxon>Dikarya</taxon>
        <taxon>Basidiomycota</taxon>
        <taxon>Agaricomycotina</taxon>
        <taxon>Agaricomycetes</taxon>
        <taxon>Agaricomycetidae</taxon>
        <taxon>Agaricales</taxon>
        <taxon>Agaricineae</taxon>
        <taxon>Agaricaceae</taxon>
        <taxon>Macrolepiota</taxon>
    </lineage>
</organism>
<evidence type="ECO:0000313" key="1">
    <source>
        <dbReference type="EMBL" id="KAF9440247.1"/>
    </source>
</evidence>
<proteinExistence type="predicted"/>
<dbReference type="OrthoDB" id="10253878at2759"/>
<reference evidence="1" key="1">
    <citation type="submission" date="2020-11" db="EMBL/GenBank/DDBJ databases">
        <authorList>
            <consortium name="DOE Joint Genome Institute"/>
            <person name="Ahrendt S."/>
            <person name="Riley R."/>
            <person name="Andreopoulos W."/>
            <person name="Labutti K."/>
            <person name="Pangilinan J."/>
            <person name="Ruiz-Duenas F.J."/>
            <person name="Barrasa J.M."/>
            <person name="Sanchez-Garcia M."/>
            <person name="Camarero S."/>
            <person name="Miyauchi S."/>
            <person name="Serrano A."/>
            <person name="Linde D."/>
            <person name="Babiker R."/>
            <person name="Drula E."/>
            <person name="Ayuso-Fernandez I."/>
            <person name="Pacheco R."/>
            <person name="Padilla G."/>
            <person name="Ferreira P."/>
            <person name="Barriuso J."/>
            <person name="Kellner H."/>
            <person name="Castanera R."/>
            <person name="Alfaro M."/>
            <person name="Ramirez L."/>
            <person name="Pisabarro A.G."/>
            <person name="Kuo A."/>
            <person name="Tritt A."/>
            <person name="Lipzen A."/>
            <person name="He G."/>
            <person name="Yan M."/>
            <person name="Ng V."/>
            <person name="Cullen D."/>
            <person name="Martin F."/>
            <person name="Rosso M.-N."/>
            <person name="Henrissat B."/>
            <person name="Hibbett D."/>
            <person name="Martinez A.T."/>
            <person name="Grigoriev I.V."/>
        </authorList>
    </citation>
    <scope>NUCLEOTIDE SEQUENCE</scope>
    <source>
        <strain evidence="1">MF-IS2</strain>
    </source>
</reference>
<dbReference type="AlphaFoldDB" id="A0A9P5WYU1"/>
<sequence length="116" mass="12929">MAAAIWCNLLSGHGAHGIAYADMEGQVPFHCAVNLVGGEVDNISKVDFEKEETQDNGSGVHDFPPSEVDKYVKYPELMLDIVEYARCELARLEQISDHDIMSGNWEKLKFNSIKSI</sequence>
<accession>A0A9P5WYU1</accession>
<keyword evidence="2" id="KW-1185">Reference proteome</keyword>
<feature type="non-terminal residue" evidence="1">
    <location>
        <position position="116"/>
    </location>
</feature>
<comment type="caution">
    <text evidence="1">The sequence shown here is derived from an EMBL/GenBank/DDBJ whole genome shotgun (WGS) entry which is preliminary data.</text>
</comment>
<evidence type="ECO:0000313" key="2">
    <source>
        <dbReference type="Proteomes" id="UP000807342"/>
    </source>
</evidence>
<protein>
    <submittedName>
        <fullName evidence="1">Uncharacterized protein</fullName>
    </submittedName>
</protein>
<dbReference type="EMBL" id="MU152710">
    <property type="protein sequence ID" value="KAF9440247.1"/>
    <property type="molecule type" value="Genomic_DNA"/>
</dbReference>
<dbReference type="Proteomes" id="UP000807342">
    <property type="component" value="Unassembled WGS sequence"/>
</dbReference>
<gene>
    <name evidence="1" type="ORF">P691DRAFT_803011</name>
</gene>